<evidence type="ECO:0000313" key="2">
    <source>
        <dbReference type="Proteomes" id="UP001164539"/>
    </source>
</evidence>
<organism evidence="1 2">
    <name type="scientific">Melia azedarach</name>
    <name type="common">Chinaberry tree</name>
    <dbReference type="NCBI Taxonomy" id="155640"/>
    <lineage>
        <taxon>Eukaryota</taxon>
        <taxon>Viridiplantae</taxon>
        <taxon>Streptophyta</taxon>
        <taxon>Embryophyta</taxon>
        <taxon>Tracheophyta</taxon>
        <taxon>Spermatophyta</taxon>
        <taxon>Magnoliopsida</taxon>
        <taxon>eudicotyledons</taxon>
        <taxon>Gunneridae</taxon>
        <taxon>Pentapetalae</taxon>
        <taxon>rosids</taxon>
        <taxon>malvids</taxon>
        <taxon>Sapindales</taxon>
        <taxon>Meliaceae</taxon>
        <taxon>Melia</taxon>
    </lineage>
</organism>
<dbReference type="Proteomes" id="UP001164539">
    <property type="component" value="Chromosome 13"/>
</dbReference>
<accession>A0ACC1WUG8</accession>
<proteinExistence type="predicted"/>
<comment type="caution">
    <text evidence="1">The sequence shown here is derived from an EMBL/GenBank/DDBJ whole genome shotgun (WGS) entry which is preliminary data.</text>
</comment>
<reference evidence="1 2" key="1">
    <citation type="journal article" date="2023" name="Science">
        <title>Complex scaffold remodeling in plant triterpene biosynthesis.</title>
        <authorList>
            <person name="De La Pena R."/>
            <person name="Hodgson H."/>
            <person name="Liu J.C."/>
            <person name="Stephenson M.J."/>
            <person name="Martin A.C."/>
            <person name="Owen C."/>
            <person name="Harkess A."/>
            <person name="Leebens-Mack J."/>
            <person name="Jimenez L.E."/>
            <person name="Osbourn A."/>
            <person name="Sattely E.S."/>
        </authorList>
    </citation>
    <scope>NUCLEOTIDE SEQUENCE [LARGE SCALE GENOMIC DNA]</scope>
    <source>
        <strain evidence="2">cv. JPN11</strain>
        <tissue evidence="1">Leaf</tissue>
    </source>
</reference>
<gene>
    <name evidence="1" type="ORF">OWV82_022719</name>
</gene>
<evidence type="ECO:0000313" key="1">
    <source>
        <dbReference type="EMBL" id="KAJ4702712.1"/>
    </source>
</evidence>
<keyword evidence="2" id="KW-1185">Reference proteome</keyword>
<dbReference type="EMBL" id="CM051406">
    <property type="protein sequence ID" value="KAJ4702712.1"/>
    <property type="molecule type" value="Genomic_DNA"/>
</dbReference>
<sequence>MEKGSVMDSTGEQSGDIQQRSYWRWSKQDFLPEESFQSWANYRCALSQTFFRFKDRLISRSEDSNEISELRKQSENNMKRCLNWWDLIWFGFGSVIGAGIFVLTGQEAHEHAGPAIVLSYVASGISAMLSVFCYTEFAVEIPVAGGSFAYLRIELGDFAAFIAAGNILLESVVGSAAVARAWTSYFATLLNRESNSLRIHTNLTEGYNLLDPIAVGVLAIAAAIAMSSTRRTSDLNWIASAVNTIVIFFVIIAGFAHANTSNLKPFLPYGAEGIFKAAAIVYFAYGGFDSIATMAEETKNPSRDIPIGLLGSMSIITIIYCLMALSLSTMQKYTDIDPNAAYSIAFQSVGMKWAKYLVALGALKGMTTVLLVGALGQARYTTHIARAHMIPPWFALVHPKTKTPIYANLMILIASAVIAFFSSLDILSALLSLSTLFIFMMMAVALLVRRYYVREMTPRKNLLMLVSFLLIIIASSMGTSAYWGLNPNGWVGYVITVPLWFLGTLGISVLLPQQRTPKTWGVPLVPWFPSLSIATNIFLMGSLGYKAFVRFGICTIAMLVYYFFFGLHATYDMAHQQHKPEPMKVKNEDTTGKAEP</sequence>
<protein>
    <submittedName>
        <fullName evidence="1">Cationic amino acid transporter like</fullName>
    </submittedName>
</protein>
<name>A0ACC1WUG8_MELAZ</name>